<reference evidence="2 3" key="1">
    <citation type="submission" date="2021-02" db="EMBL/GenBank/DDBJ databases">
        <title>Paenibacillus tianjinensis sp. nov.</title>
        <authorList>
            <person name="Liu H."/>
        </authorList>
    </citation>
    <scope>NUCLEOTIDE SEQUENCE [LARGE SCALE GENOMIC DNA]</scope>
    <source>
        <strain evidence="2 3">TB2019</strain>
    </source>
</reference>
<dbReference type="Pfam" id="PF03845">
    <property type="entry name" value="Spore_permease"/>
    <property type="match status" value="1"/>
</dbReference>
<feature type="transmembrane region" description="Helical" evidence="1">
    <location>
        <begin position="172"/>
        <end position="190"/>
    </location>
</feature>
<sequence length="354" mass="40075">MNSLINIINFVPRELMDARFRGAQTSILAAVVLGTVFVYLFTALMAKFPGKDVQEILTAAISRGVINPLIIIFAALWCAAGLITILSFIDITLRFISPDTGPYLVVLGFLVVVCFCARMDSLSLLYGLEVMLGISVPLILYTLIKAVTNPDFSWDAVLQIITYFPHAPDVKSMAAATFSFSGYINMAVFNRVLPKMRLKHRWILGVQGLAVLLLTFYVPIGYFGTVAVERHVYTWFSTADSIGINTFIIERMLFIFYFAYLNLSLTSVIIHWHVGKELLTGLFPSPKNPKSRAKKWRELAILGLFSAITLTLMRLDQYQLNILGIWFLLARWLGELLLIMLLFYCYTMLRRRKP</sequence>
<proteinExistence type="predicted"/>
<feature type="transmembrane region" description="Helical" evidence="1">
    <location>
        <begin position="254"/>
        <end position="275"/>
    </location>
</feature>
<feature type="transmembrane region" description="Helical" evidence="1">
    <location>
        <begin position="124"/>
        <end position="144"/>
    </location>
</feature>
<protein>
    <submittedName>
        <fullName evidence="2">GerAB/ArcD/ProY family transporter</fullName>
    </submittedName>
</protein>
<feature type="transmembrane region" description="Helical" evidence="1">
    <location>
        <begin position="65"/>
        <end position="89"/>
    </location>
</feature>
<keyword evidence="1" id="KW-0812">Transmembrane</keyword>
<keyword evidence="1" id="KW-1133">Transmembrane helix</keyword>
<feature type="transmembrane region" description="Helical" evidence="1">
    <location>
        <begin position="325"/>
        <end position="346"/>
    </location>
</feature>
<dbReference type="EMBL" id="CP070969">
    <property type="protein sequence ID" value="QSF44829.1"/>
    <property type="molecule type" value="Genomic_DNA"/>
</dbReference>
<dbReference type="RefSeq" id="WP_206102345.1">
    <property type="nucleotide sequence ID" value="NZ_CP070969.1"/>
</dbReference>
<dbReference type="Proteomes" id="UP000663452">
    <property type="component" value="Chromosome"/>
</dbReference>
<evidence type="ECO:0000313" key="3">
    <source>
        <dbReference type="Proteomes" id="UP000663452"/>
    </source>
</evidence>
<keyword evidence="3" id="KW-1185">Reference proteome</keyword>
<name>A0ABX7L9J8_9BACL</name>
<accession>A0ABX7L9J8</accession>
<gene>
    <name evidence="2" type="ORF">JRJ22_27420</name>
</gene>
<organism evidence="2 3">
    <name type="scientific">Paenibacillus tianjinensis</name>
    <dbReference type="NCBI Taxonomy" id="2810347"/>
    <lineage>
        <taxon>Bacteria</taxon>
        <taxon>Bacillati</taxon>
        <taxon>Bacillota</taxon>
        <taxon>Bacilli</taxon>
        <taxon>Bacillales</taxon>
        <taxon>Paenibacillaceae</taxon>
        <taxon>Paenibacillus</taxon>
    </lineage>
</organism>
<feature type="transmembrane region" description="Helical" evidence="1">
    <location>
        <begin position="202"/>
        <end position="223"/>
    </location>
</feature>
<feature type="transmembrane region" description="Helical" evidence="1">
    <location>
        <begin position="23"/>
        <end position="44"/>
    </location>
</feature>
<dbReference type="InterPro" id="IPR004761">
    <property type="entry name" value="Spore_GerAB"/>
</dbReference>
<evidence type="ECO:0000256" key="1">
    <source>
        <dbReference type="SAM" id="Phobius"/>
    </source>
</evidence>
<feature type="transmembrane region" description="Helical" evidence="1">
    <location>
        <begin position="101"/>
        <end position="117"/>
    </location>
</feature>
<feature type="transmembrane region" description="Helical" evidence="1">
    <location>
        <begin position="296"/>
        <end position="313"/>
    </location>
</feature>
<evidence type="ECO:0000313" key="2">
    <source>
        <dbReference type="EMBL" id="QSF44829.1"/>
    </source>
</evidence>
<keyword evidence="1" id="KW-0472">Membrane</keyword>